<keyword evidence="3" id="KW-1185">Reference proteome</keyword>
<reference evidence="2 3" key="1">
    <citation type="submission" date="2015-03" db="EMBL/GenBank/DDBJ databases">
        <title>Complete genome sequence of Muricauda lutaonensis CC-HSB-11T, isolated from a coastal hot spring.</title>
        <authorList>
            <person name="Kim K.M."/>
        </authorList>
    </citation>
    <scope>NUCLEOTIDE SEQUENCE [LARGE SCALE GENOMIC DNA]</scope>
    <source>
        <strain evidence="2 3">CC-HSB-11</strain>
    </source>
</reference>
<dbReference type="AlphaFoldDB" id="A0A0D5YTR6"/>
<protein>
    <submittedName>
        <fullName evidence="2">Uncharacterized protein</fullName>
    </submittedName>
</protein>
<sequence length="190" mass="21960">MMEILFYLATLFLILFMVLATFDGFYLHIFKYRLFDRYESLFEHKTHTARAILFPLIVWFLFVNETLAGFVIGASLVVLDLVVLAIDAYSEKESRNFMGGLPRWEYIIHLFANAFHFSAIALVLALKLRIEDTNLIFVDTIAVSPAKELFHFISVNVMPGAIILAILHLLLLESKSRHLWNHYRAKISCC</sequence>
<dbReference type="Proteomes" id="UP000032726">
    <property type="component" value="Chromosome"/>
</dbReference>
<evidence type="ECO:0000313" key="2">
    <source>
        <dbReference type="EMBL" id="AKA35289.1"/>
    </source>
</evidence>
<keyword evidence="1" id="KW-1133">Transmembrane helix</keyword>
<feature type="transmembrane region" description="Helical" evidence="1">
    <location>
        <begin position="110"/>
        <end position="130"/>
    </location>
</feature>
<gene>
    <name evidence="2" type="ORF">VC82_1676</name>
</gene>
<feature type="transmembrane region" description="Helical" evidence="1">
    <location>
        <begin position="48"/>
        <end position="64"/>
    </location>
</feature>
<accession>A0A0D5YTR6</accession>
<proteinExistence type="predicted"/>
<evidence type="ECO:0000256" key="1">
    <source>
        <dbReference type="SAM" id="Phobius"/>
    </source>
</evidence>
<dbReference type="STRING" id="516051.VC82_1676"/>
<dbReference type="HOGENOM" id="CLU_122811_0_0_10"/>
<dbReference type="PATRIC" id="fig|516051.4.peg.1731"/>
<feature type="transmembrane region" description="Helical" evidence="1">
    <location>
        <begin position="6"/>
        <end position="27"/>
    </location>
</feature>
<evidence type="ECO:0000313" key="3">
    <source>
        <dbReference type="Proteomes" id="UP000032726"/>
    </source>
</evidence>
<keyword evidence="1" id="KW-0812">Transmembrane</keyword>
<organism evidence="2 3">
    <name type="scientific">Flagellimonas lutaonensis</name>
    <dbReference type="NCBI Taxonomy" id="516051"/>
    <lineage>
        <taxon>Bacteria</taxon>
        <taxon>Pseudomonadati</taxon>
        <taxon>Bacteroidota</taxon>
        <taxon>Flavobacteriia</taxon>
        <taxon>Flavobacteriales</taxon>
        <taxon>Flavobacteriaceae</taxon>
        <taxon>Flagellimonas</taxon>
    </lineage>
</organism>
<dbReference type="RefSeq" id="WP_245615862.1">
    <property type="nucleotide sequence ID" value="NZ_CP011071.1"/>
</dbReference>
<dbReference type="EMBL" id="CP011071">
    <property type="protein sequence ID" value="AKA35289.1"/>
    <property type="molecule type" value="Genomic_DNA"/>
</dbReference>
<keyword evidence="1" id="KW-0472">Membrane</keyword>
<dbReference type="KEGG" id="mlt:VC82_1676"/>
<name>A0A0D5YTR6_9FLAO</name>
<feature type="transmembrane region" description="Helical" evidence="1">
    <location>
        <begin position="70"/>
        <end position="89"/>
    </location>
</feature>
<feature type="transmembrane region" description="Helical" evidence="1">
    <location>
        <begin position="150"/>
        <end position="172"/>
    </location>
</feature>